<dbReference type="Proteomes" id="UP000886110">
    <property type="component" value="Unassembled WGS sequence"/>
</dbReference>
<keyword evidence="3 5" id="KW-0418">Kinase</keyword>
<evidence type="ECO:0000313" key="7">
    <source>
        <dbReference type="EMBL" id="HHE04864.1"/>
    </source>
</evidence>
<comment type="similarity">
    <text evidence="5">Belongs to the ATP:guanido phosphotransferase family.</text>
</comment>
<dbReference type="GO" id="GO:0016301">
    <property type="term" value="F:kinase activity"/>
    <property type="evidence" value="ECO:0007669"/>
    <property type="project" value="UniProtKB-KW"/>
</dbReference>
<evidence type="ECO:0000256" key="2">
    <source>
        <dbReference type="ARBA" id="ARBA00022741"/>
    </source>
</evidence>
<dbReference type="InterPro" id="IPR014746">
    <property type="entry name" value="Gln_synth/guanido_kin_cat_dom"/>
</dbReference>
<dbReference type="AlphaFoldDB" id="A0A7C5DF18"/>
<dbReference type="GO" id="GO:0005524">
    <property type="term" value="F:ATP binding"/>
    <property type="evidence" value="ECO:0007669"/>
    <property type="project" value="UniProtKB-UniRule"/>
</dbReference>
<keyword evidence="1 5" id="KW-0808">Transferase</keyword>
<evidence type="ECO:0000256" key="5">
    <source>
        <dbReference type="PROSITE-ProRule" id="PRU00843"/>
    </source>
</evidence>
<dbReference type="PROSITE" id="PS51510">
    <property type="entry name" value="PHOSPHAGEN_KINASE_C"/>
    <property type="match status" value="1"/>
</dbReference>
<name>A0A7C5DF18_UNCW3</name>
<evidence type="ECO:0000256" key="3">
    <source>
        <dbReference type="ARBA" id="ARBA00022777"/>
    </source>
</evidence>
<dbReference type="EMBL" id="DRTB01000167">
    <property type="protein sequence ID" value="HHE04864.1"/>
    <property type="molecule type" value="Genomic_DNA"/>
</dbReference>
<dbReference type="InterPro" id="IPR022414">
    <property type="entry name" value="ATP-guanido_PTrfase_cat"/>
</dbReference>
<dbReference type="Gene3D" id="3.30.590.10">
    <property type="entry name" value="Glutamine synthetase/guanido kinase, catalytic domain"/>
    <property type="match status" value="1"/>
</dbReference>
<feature type="non-terminal residue" evidence="7">
    <location>
        <position position="110"/>
    </location>
</feature>
<dbReference type="SUPFAM" id="SSF55931">
    <property type="entry name" value="Glutamine synthetase/guanido kinase"/>
    <property type="match status" value="1"/>
</dbReference>
<protein>
    <recommendedName>
        <fullName evidence="6">Phosphagen kinase C-terminal domain-containing protein</fullName>
    </recommendedName>
</protein>
<gene>
    <name evidence="7" type="ORF">ENL19_02240</name>
</gene>
<comment type="caution">
    <text evidence="7">The sequence shown here is derived from an EMBL/GenBank/DDBJ whole genome shotgun (WGS) entry which is preliminary data.</text>
</comment>
<feature type="domain" description="Phosphagen kinase C-terminal" evidence="6">
    <location>
        <begin position="23"/>
        <end position="110"/>
    </location>
</feature>
<reference evidence="7" key="1">
    <citation type="journal article" date="2020" name="mSystems">
        <title>Genome- and Community-Level Interaction Insights into Carbon Utilization and Element Cycling Functions of Hydrothermarchaeota in Hydrothermal Sediment.</title>
        <authorList>
            <person name="Zhou Z."/>
            <person name="Liu Y."/>
            <person name="Xu W."/>
            <person name="Pan J."/>
            <person name="Luo Z.H."/>
            <person name="Li M."/>
        </authorList>
    </citation>
    <scope>NUCLEOTIDE SEQUENCE [LARGE SCALE GENOMIC DNA]</scope>
    <source>
        <strain evidence="7">HyVt-74</strain>
    </source>
</reference>
<accession>A0A7C5DF18</accession>
<proteinExistence type="inferred from homology"/>
<feature type="binding site" evidence="5">
    <location>
        <begin position="26"/>
        <end position="30"/>
    </location>
    <ligand>
        <name>ATP</name>
        <dbReference type="ChEBI" id="CHEBI:30616"/>
    </ligand>
</feature>
<evidence type="ECO:0000259" key="6">
    <source>
        <dbReference type="PROSITE" id="PS51510"/>
    </source>
</evidence>
<keyword evidence="4 5" id="KW-0067">ATP-binding</keyword>
<evidence type="ECO:0000256" key="4">
    <source>
        <dbReference type="ARBA" id="ARBA00022840"/>
    </source>
</evidence>
<sequence>MEVKEFLSNIPFYLSEVGKFNDVVLSTRITLRRNIDTYKFVNKADQPQLKEIINCFENFDSLREDFSHFYKADELIADERELLYERNHVGLGFISEPSNKAIMINNEENS</sequence>
<evidence type="ECO:0000256" key="1">
    <source>
        <dbReference type="ARBA" id="ARBA00022679"/>
    </source>
</evidence>
<keyword evidence="2 5" id="KW-0547">Nucleotide-binding</keyword>
<comment type="caution">
    <text evidence="5">Lacks conserved residue(s) required for the propagation of feature annotation.</text>
</comment>
<organism evidence="7">
    <name type="scientific">candidate division WOR-3 bacterium</name>
    <dbReference type="NCBI Taxonomy" id="2052148"/>
    <lineage>
        <taxon>Bacteria</taxon>
        <taxon>Bacteria division WOR-3</taxon>
    </lineage>
</organism>